<feature type="region of interest" description="Disordered" evidence="1">
    <location>
        <begin position="365"/>
        <end position="411"/>
    </location>
</feature>
<dbReference type="Proteomes" id="UP000532194">
    <property type="component" value="Unassembled WGS sequence"/>
</dbReference>
<feature type="domain" description="DUF6591" evidence="3">
    <location>
        <begin position="268"/>
        <end position="491"/>
    </location>
</feature>
<evidence type="ECO:0000313" key="4">
    <source>
        <dbReference type="EMBL" id="NMM94259.1"/>
    </source>
</evidence>
<proteinExistence type="predicted"/>
<keyword evidence="2" id="KW-0812">Transmembrane</keyword>
<feature type="transmembrane region" description="Helical" evidence="2">
    <location>
        <begin position="193"/>
        <end position="212"/>
    </location>
</feature>
<feature type="compositionally biased region" description="Low complexity" evidence="1">
    <location>
        <begin position="22"/>
        <end position="34"/>
    </location>
</feature>
<keyword evidence="2" id="KW-1133">Transmembrane helix</keyword>
<evidence type="ECO:0000256" key="2">
    <source>
        <dbReference type="SAM" id="Phobius"/>
    </source>
</evidence>
<dbReference type="Pfam" id="PF20234">
    <property type="entry name" value="DUF6591"/>
    <property type="match status" value="1"/>
</dbReference>
<dbReference type="AlphaFoldDB" id="A0A7Y0EPW8"/>
<feature type="region of interest" description="Disordered" evidence="1">
    <location>
        <begin position="1"/>
        <end position="46"/>
    </location>
</feature>
<dbReference type="RefSeq" id="WP_169172300.1">
    <property type="nucleotide sequence ID" value="NZ_JAAIII010000004.1"/>
</dbReference>
<feature type="transmembrane region" description="Helical" evidence="2">
    <location>
        <begin position="224"/>
        <end position="249"/>
    </location>
</feature>
<dbReference type="InterPro" id="IPR046526">
    <property type="entry name" value="DUF6591"/>
</dbReference>
<protein>
    <recommendedName>
        <fullName evidence="3">DUF6591 domain-containing protein</fullName>
    </recommendedName>
</protein>
<accession>A0A7Y0EPW8</accession>
<dbReference type="EMBL" id="JAAIII010000004">
    <property type="protein sequence ID" value="NMM94259.1"/>
    <property type="molecule type" value="Genomic_DNA"/>
</dbReference>
<gene>
    <name evidence="4" type="ORF">G1C95_1446</name>
</gene>
<sequence length="492" mass="52826">MTSPFDNLPQPTPPDNNGGTDATTPITPAQPTPASGNPFGAGSASNRDYQVAPQQLYHVIRTQLTTGATFTLDSENPKTGVFTFHSFDGGQFTASVLAQSPTSSSVHLESPNSLDGTRISEFFAALDAQLGVASPAEKQPDSPSASKSDLVATIFAVLVPKNEQGKPKSKLAIAALVFSALFVISGFTGFDSLGLVLSTTALCLILCGAGFYATRPSGTVGGRLFASSAVLLTVIGLIIGSISVGISAVKHADTSDSSDSYEPEPVACEDYTWPDSALGAMIPAPESTKGEFSYEHEDSFYISVCDTSKEQYNDYVSAVRDKGFTVDYSKTDTTYYANNEAGYHVSITFDEAGKQIMDVSINAPEEDTTDEDSANNTQSSESTTPQNTEQNKTEEQQPSEDQPQSTTQDSDFKAAMDSYESLMNEYVDFMTKYEKEGKPASMLIDYGKILVKYNDAMDKLNSIDESTLTPDEQQYFIEVQNRVNAKLATVAQ</sequence>
<evidence type="ECO:0000259" key="3">
    <source>
        <dbReference type="Pfam" id="PF20234"/>
    </source>
</evidence>
<name>A0A7Y0EPW8_9BIFI</name>
<organism evidence="4 5">
    <name type="scientific">Bifidobacterium oedipodis</name>
    <dbReference type="NCBI Taxonomy" id="2675322"/>
    <lineage>
        <taxon>Bacteria</taxon>
        <taxon>Bacillati</taxon>
        <taxon>Actinomycetota</taxon>
        <taxon>Actinomycetes</taxon>
        <taxon>Bifidobacteriales</taxon>
        <taxon>Bifidobacteriaceae</taxon>
        <taxon>Bifidobacterium</taxon>
    </lineage>
</organism>
<comment type="caution">
    <text evidence="4">The sequence shown here is derived from an EMBL/GenBank/DDBJ whole genome shotgun (WGS) entry which is preliminary data.</text>
</comment>
<feature type="transmembrane region" description="Helical" evidence="2">
    <location>
        <begin position="171"/>
        <end position="187"/>
    </location>
</feature>
<keyword evidence="5" id="KW-1185">Reference proteome</keyword>
<feature type="compositionally biased region" description="Low complexity" evidence="1">
    <location>
        <begin position="399"/>
        <end position="408"/>
    </location>
</feature>
<evidence type="ECO:0000256" key="1">
    <source>
        <dbReference type="SAM" id="MobiDB-lite"/>
    </source>
</evidence>
<evidence type="ECO:0000313" key="5">
    <source>
        <dbReference type="Proteomes" id="UP000532194"/>
    </source>
</evidence>
<reference evidence="4 5" key="1">
    <citation type="submission" date="2020-02" db="EMBL/GenBank/DDBJ databases">
        <title>Characterization of phylogenetic diversity of novel bifidobacterial species isolated in Czech ZOOs.</title>
        <authorList>
            <person name="Lugli G.A."/>
            <person name="Vera N.B."/>
            <person name="Ventura M."/>
        </authorList>
    </citation>
    <scope>NUCLEOTIDE SEQUENCE [LARGE SCALE GENOMIC DNA]</scope>
    <source>
        <strain evidence="4 5">DSM 109957</strain>
    </source>
</reference>
<keyword evidence="2" id="KW-0472">Membrane</keyword>